<proteinExistence type="predicted"/>
<dbReference type="Proteomes" id="UP001281761">
    <property type="component" value="Unassembled WGS sequence"/>
</dbReference>
<feature type="region of interest" description="Disordered" evidence="1">
    <location>
        <begin position="1"/>
        <end position="93"/>
    </location>
</feature>
<feature type="compositionally biased region" description="Pro residues" evidence="1">
    <location>
        <begin position="58"/>
        <end position="72"/>
    </location>
</feature>
<evidence type="ECO:0000256" key="1">
    <source>
        <dbReference type="SAM" id="MobiDB-lite"/>
    </source>
</evidence>
<feature type="compositionally biased region" description="Polar residues" evidence="1">
    <location>
        <begin position="73"/>
        <end position="93"/>
    </location>
</feature>
<comment type="caution">
    <text evidence="2">The sequence shown here is derived from an EMBL/GenBank/DDBJ whole genome shotgun (WGS) entry which is preliminary data.</text>
</comment>
<accession>A0ABQ9WPY4</accession>
<evidence type="ECO:0000313" key="3">
    <source>
        <dbReference type="EMBL" id="KAK2955658.1"/>
    </source>
</evidence>
<name>A0ABQ9WPY4_9EUKA</name>
<organism evidence="2 4">
    <name type="scientific">Blattamonas nauphoetae</name>
    <dbReference type="NCBI Taxonomy" id="2049346"/>
    <lineage>
        <taxon>Eukaryota</taxon>
        <taxon>Metamonada</taxon>
        <taxon>Preaxostyla</taxon>
        <taxon>Oxymonadida</taxon>
        <taxon>Blattamonas</taxon>
    </lineage>
</organism>
<reference evidence="2 4" key="1">
    <citation type="journal article" date="2022" name="bioRxiv">
        <title>Genomics of Preaxostyla Flagellates Illuminates Evolutionary Transitions and the Path Towards Mitochondrial Loss.</title>
        <authorList>
            <person name="Novak L.V.F."/>
            <person name="Treitli S.C."/>
            <person name="Pyrih J."/>
            <person name="Halakuc P."/>
            <person name="Pipaliya S.V."/>
            <person name="Vacek V."/>
            <person name="Brzon O."/>
            <person name="Soukal P."/>
            <person name="Eme L."/>
            <person name="Dacks J.B."/>
            <person name="Karnkowska A."/>
            <person name="Elias M."/>
            <person name="Hampl V."/>
        </authorList>
    </citation>
    <scope>NUCLEOTIDE SEQUENCE [LARGE SCALE GENOMIC DNA]</scope>
    <source>
        <strain evidence="2">NAU3</strain>
        <tissue evidence="2">Gut</tissue>
    </source>
</reference>
<feature type="compositionally biased region" description="Polar residues" evidence="1">
    <location>
        <begin position="25"/>
        <end position="54"/>
    </location>
</feature>
<keyword evidence="4" id="KW-1185">Reference proteome</keyword>
<gene>
    <name evidence="2" type="ORF">BLNAU_23521</name>
    <name evidence="3" type="ORF">BLNAU_9348</name>
</gene>
<sequence>MDDSEPPDPSTQRLPLYPRPESKQDTFPTSTTPLRILSISANLTDARTQPQPESLSPVPTPQSTPIRTPSPAPTKTSIFSRNRTQKTQNQYSLSPSSTVQAAPIQPPFQSPFPFIAEPAEDHFKSERTLAQLESFFGARIDRKEEERKNEILKKEVMGEQELAKDETTESNTSSSSPISIWLTHLLPTKDENSPQFEEQLQTLSLHCLALVHSADDESMVERAITTITFKLAKQLKN</sequence>
<evidence type="ECO:0000313" key="2">
    <source>
        <dbReference type="EMBL" id="KAK2941558.1"/>
    </source>
</evidence>
<dbReference type="EMBL" id="JARBJD010000064">
    <property type="protein sequence ID" value="KAK2955658.1"/>
    <property type="molecule type" value="Genomic_DNA"/>
</dbReference>
<evidence type="ECO:0000313" key="4">
    <source>
        <dbReference type="Proteomes" id="UP001281761"/>
    </source>
</evidence>
<dbReference type="EMBL" id="JARBJD010000489">
    <property type="protein sequence ID" value="KAK2941558.1"/>
    <property type="molecule type" value="Genomic_DNA"/>
</dbReference>
<protein>
    <submittedName>
        <fullName evidence="2">Uncharacterized protein</fullName>
    </submittedName>
</protein>